<feature type="compositionally biased region" description="Polar residues" evidence="1">
    <location>
        <begin position="73"/>
        <end position="86"/>
    </location>
</feature>
<accession>A0AAV7WCB8</accession>
<feature type="region of interest" description="Disordered" evidence="1">
    <location>
        <begin position="429"/>
        <end position="460"/>
    </location>
</feature>
<dbReference type="Proteomes" id="UP001066276">
    <property type="component" value="Chromosome 1_2"/>
</dbReference>
<reference evidence="2" key="1">
    <citation type="journal article" date="2022" name="bioRxiv">
        <title>Sequencing and chromosome-scale assembly of the giantPleurodeles waltlgenome.</title>
        <authorList>
            <person name="Brown T."/>
            <person name="Elewa A."/>
            <person name="Iarovenko S."/>
            <person name="Subramanian E."/>
            <person name="Araus A.J."/>
            <person name="Petzold A."/>
            <person name="Susuki M."/>
            <person name="Suzuki K.-i.T."/>
            <person name="Hayashi T."/>
            <person name="Toyoda A."/>
            <person name="Oliveira C."/>
            <person name="Osipova E."/>
            <person name="Leigh N.D."/>
            <person name="Simon A."/>
            <person name="Yun M.H."/>
        </authorList>
    </citation>
    <scope>NUCLEOTIDE SEQUENCE</scope>
    <source>
        <strain evidence="2">20211129_DDA</strain>
        <tissue evidence="2">Liver</tissue>
    </source>
</reference>
<protein>
    <submittedName>
        <fullName evidence="2">Uncharacterized protein</fullName>
    </submittedName>
</protein>
<evidence type="ECO:0000256" key="1">
    <source>
        <dbReference type="SAM" id="MobiDB-lite"/>
    </source>
</evidence>
<name>A0AAV7WCB8_PLEWA</name>
<comment type="caution">
    <text evidence="2">The sequence shown here is derived from an EMBL/GenBank/DDBJ whole genome shotgun (WGS) entry which is preliminary data.</text>
</comment>
<dbReference type="AlphaFoldDB" id="A0AAV7WCB8"/>
<keyword evidence="3" id="KW-1185">Reference proteome</keyword>
<sequence length="489" mass="52362">MMINWGKEGDIPAEEIEVAMDFSTSLKRKESEYDDAEASGTLCDGPIRDSPHRTPTGADTAPGAREHPGAGTNRMSLTAVTLSPGSGTAEPGMEAGVPQTRGAQPGGRGERRRWNIPPQERRGGGRRKNELRGGPGRQSEEPRHTSGEVWHTQHEFKNCTSSYAFKIKAARLEQPFTPHQSRGRSREDVEEEEEELLRLGLEEGRFALQPGLSLSEAKVDITVEQVTSGKGAPFLVGKQAGAVDEAGNCMEPNEGASPGAPDQPIISPTPDLDLAVHSQQTSSRATRGGVAQHHLSAVERNDIVSAGGSSLISTTGAALDAPQVQLVPPSAPQPNGTVMDDSLYVTPKVFSTLSQHSLEPASSGTANAVGTLGTVSTPSSTDSCSEIEYACTALEHSSFSDTAVADEGVEWGKDDIFVEEEVEAAMDVSTSLKRKEKEGDDTEETGFESNDSRDLCAQDDRRNFQAVTGEDAFTPVIKRKTKKRNRKLD</sequence>
<feature type="compositionally biased region" description="Basic and acidic residues" evidence="1">
    <location>
        <begin position="450"/>
        <end position="460"/>
    </location>
</feature>
<proteinExistence type="predicted"/>
<dbReference type="EMBL" id="JANPWB010000002">
    <property type="protein sequence ID" value="KAJ1209940.1"/>
    <property type="molecule type" value="Genomic_DNA"/>
</dbReference>
<feature type="compositionally biased region" description="Basic and acidic residues" evidence="1">
    <location>
        <begin position="108"/>
        <end position="131"/>
    </location>
</feature>
<gene>
    <name evidence="2" type="ORF">NDU88_005309</name>
</gene>
<feature type="region of interest" description="Disordered" evidence="1">
    <location>
        <begin position="25"/>
        <end position="150"/>
    </location>
</feature>
<feature type="compositionally biased region" description="Basic and acidic residues" evidence="1">
    <location>
        <begin position="138"/>
        <end position="150"/>
    </location>
</feature>
<evidence type="ECO:0000313" key="2">
    <source>
        <dbReference type="EMBL" id="KAJ1209940.1"/>
    </source>
</evidence>
<evidence type="ECO:0000313" key="3">
    <source>
        <dbReference type="Proteomes" id="UP001066276"/>
    </source>
</evidence>
<organism evidence="2 3">
    <name type="scientific">Pleurodeles waltl</name>
    <name type="common">Iberian ribbed newt</name>
    <dbReference type="NCBI Taxonomy" id="8319"/>
    <lineage>
        <taxon>Eukaryota</taxon>
        <taxon>Metazoa</taxon>
        <taxon>Chordata</taxon>
        <taxon>Craniata</taxon>
        <taxon>Vertebrata</taxon>
        <taxon>Euteleostomi</taxon>
        <taxon>Amphibia</taxon>
        <taxon>Batrachia</taxon>
        <taxon>Caudata</taxon>
        <taxon>Salamandroidea</taxon>
        <taxon>Salamandridae</taxon>
        <taxon>Pleurodelinae</taxon>
        <taxon>Pleurodeles</taxon>
    </lineage>
</organism>